<evidence type="ECO:0000313" key="3">
    <source>
        <dbReference type="Proteomes" id="UP000198307"/>
    </source>
</evidence>
<dbReference type="EMBL" id="FZQB01000006">
    <property type="protein sequence ID" value="SNT73985.1"/>
    <property type="molecule type" value="Genomic_DNA"/>
</dbReference>
<dbReference type="PANTHER" id="PTHR43717">
    <property type="entry name" value="ANAEROBIC NITRIC OXIDE REDUCTASE FLAVORUBREDOXIN"/>
    <property type="match status" value="1"/>
</dbReference>
<sequence length="247" mass="27465">MLRQVVGDLYQIGESVQGEDGWYEAVRVYVLLNDGCPLVFDSGSHVHRGQIMAELKELLGDAPVGYVFLTHTELPHTGNISAILQEWPEAKLVVSSAILPHCELPWWVKEEQVQYSQAGTESVYAGRRISFSDGILKDQPGTHWMFDAQTGALFTADAFGYFFPQSAATSFDDELEDGVPADWLQRYHLNAFRFLPLVDGAKVVSDIARVFAKRDVQVVAPTHGNAIRGNVPQCVTRFNEAILGIRQ</sequence>
<organism evidence="2 3">
    <name type="scientific">Paracoccus seriniphilus</name>
    <dbReference type="NCBI Taxonomy" id="184748"/>
    <lineage>
        <taxon>Bacteria</taxon>
        <taxon>Pseudomonadati</taxon>
        <taxon>Pseudomonadota</taxon>
        <taxon>Alphaproteobacteria</taxon>
        <taxon>Rhodobacterales</taxon>
        <taxon>Paracoccaceae</taxon>
        <taxon>Paracoccus</taxon>
    </lineage>
</organism>
<dbReference type="RefSeq" id="WP_089344345.1">
    <property type="nucleotide sequence ID" value="NZ_CP067130.1"/>
</dbReference>
<keyword evidence="3" id="KW-1185">Reference proteome</keyword>
<protein>
    <submittedName>
        <fullName evidence="2">Metallo-beta-lactamase superfamily protein</fullName>
    </submittedName>
</protein>
<dbReference type="Proteomes" id="UP000198307">
    <property type="component" value="Unassembled WGS sequence"/>
</dbReference>
<dbReference type="AlphaFoldDB" id="A0A239PUP7"/>
<dbReference type="Gene3D" id="3.60.15.10">
    <property type="entry name" value="Ribonuclease Z/Hydroxyacylglutathione hydrolase-like"/>
    <property type="match status" value="1"/>
</dbReference>
<evidence type="ECO:0000259" key="1">
    <source>
        <dbReference type="Pfam" id="PF19583"/>
    </source>
</evidence>
<dbReference type="Pfam" id="PF19583">
    <property type="entry name" value="ODP"/>
    <property type="match status" value="1"/>
</dbReference>
<feature type="domain" description="ODP" evidence="1">
    <location>
        <begin position="28"/>
        <end position="224"/>
    </location>
</feature>
<dbReference type="InterPro" id="IPR045761">
    <property type="entry name" value="ODP_dom"/>
</dbReference>
<name>A0A239PUP7_9RHOB</name>
<evidence type="ECO:0000313" key="2">
    <source>
        <dbReference type="EMBL" id="SNT73985.1"/>
    </source>
</evidence>
<reference evidence="2 3" key="1">
    <citation type="submission" date="2017-07" db="EMBL/GenBank/DDBJ databases">
        <authorList>
            <person name="Sun Z.S."/>
            <person name="Albrecht U."/>
            <person name="Echele G."/>
            <person name="Lee C.C."/>
        </authorList>
    </citation>
    <scope>NUCLEOTIDE SEQUENCE [LARGE SCALE GENOMIC DNA]</scope>
    <source>
        <strain evidence="2 3">DSM 14827</strain>
    </source>
</reference>
<dbReference type="SUPFAM" id="SSF56281">
    <property type="entry name" value="Metallo-hydrolase/oxidoreductase"/>
    <property type="match status" value="1"/>
</dbReference>
<proteinExistence type="predicted"/>
<accession>A0A239PUP7</accession>
<dbReference type="PANTHER" id="PTHR43717:SF1">
    <property type="entry name" value="ANAEROBIC NITRIC OXIDE REDUCTASE FLAVORUBREDOXIN"/>
    <property type="match status" value="1"/>
</dbReference>
<dbReference type="InterPro" id="IPR036866">
    <property type="entry name" value="RibonucZ/Hydroxyglut_hydro"/>
</dbReference>
<gene>
    <name evidence="2" type="ORF">SAMN05444959_106165</name>
</gene>